<reference evidence="2" key="2">
    <citation type="submission" date="2020-07" db="EMBL/GenBank/DDBJ databases">
        <authorList>
            <person name="Vera ALvarez R."/>
            <person name="Arias-Moreno D.M."/>
            <person name="Jimenez-Jacinto V."/>
            <person name="Jimenez-Bremont J.F."/>
            <person name="Swaminathan K."/>
            <person name="Moose S.P."/>
            <person name="Guerrero-Gonzalez M.L."/>
            <person name="Marino-Ramirez L."/>
            <person name="Landsman D."/>
            <person name="Rodriguez-Kessler M."/>
            <person name="Delgado-Sanchez P."/>
        </authorList>
    </citation>
    <scope>NUCLEOTIDE SEQUENCE</scope>
    <source>
        <tissue evidence="2">Cladode</tissue>
    </source>
</reference>
<reference evidence="2" key="1">
    <citation type="journal article" date="2013" name="J. Plant Res.">
        <title>Effect of fungi and light on seed germination of three Opuntia species from semiarid lands of central Mexico.</title>
        <authorList>
            <person name="Delgado-Sanchez P."/>
            <person name="Jimenez-Bremont J.F."/>
            <person name="Guerrero-Gonzalez Mde L."/>
            <person name="Flores J."/>
        </authorList>
    </citation>
    <scope>NUCLEOTIDE SEQUENCE</scope>
    <source>
        <tissue evidence="2">Cladode</tissue>
    </source>
</reference>
<feature type="compositionally biased region" description="Polar residues" evidence="1">
    <location>
        <begin position="104"/>
        <end position="125"/>
    </location>
</feature>
<evidence type="ECO:0000256" key="1">
    <source>
        <dbReference type="SAM" id="MobiDB-lite"/>
    </source>
</evidence>
<organism evidence="2">
    <name type="scientific">Opuntia streptacantha</name>
    <name type="common">Prickly pear cactus</name>
    <name type="synonym">Opuntia cardona</name>
    <dbReference type="NCBI Taxonomy" id="393608"/>
    <lineage>
        <taxon>Eukaryota</taxon>
        <taxon>Viridiplantae</taxon>
        <taxon>Streptophyta</taxon>
        <taxon>Embryophyta</taxon>
        <taxon>Tracheophyta</taxon>
        <taxon>Spermatophyta</taxon>
        <taxon>Magnoliopsida</taxon>
        <taxon>eudicotyledons</taxon>
        <taxon>Gunneridae</taxon>
        <taxon>Pentapetalae</taxon>
        <taxon>Caryophyllales</taxon>
        <taxon>Cactineae</taxon>
        <taxon>Cactaceae</taxon>
        <taxon>Opuntioideae</taxon>
        <taxon>Opuntia</taxon>
    </lineage>
</organism>
<evidence type="ECO:0000313" key="2">
    <source>
        <dbReference type="EMBL" id="MBA4679639.1"/>
    </source>
</evidence>
<dbReference type="EMBL" id="GISG01284071">
    <property type="protein sequence ID" value="MBA4679639.1"/>
    <property type="molecule type" value="Transcribed_RNA"/>
</dbReference>
<proteinExistence type="predicted"/>
<feature type="compositionally biased region" description="Polar residues" evidence="1">
    <location>
        <begin position="44"/>
        <end position="63"/>
    </location>
</feature>
<dbReference type="AlphaFoldDB" id="A0A7C9AZJ3"/>
<accession>A0A7C9AZJ3</accession>
<protein>
    <submittedName>
        <fullName evidence="2">Uncharacterized protein</fullName>
    </submittedName>
</protein>
<feature type="region of interest" description="Disordered" evidence="1">
    <location>
        <begin position="36"/>
        <end position="125"/>
    </location>
</feature>
<sequence>MVLKVPPMMLPPFCSKVHTFPNAAFILNFAGSPAYTPEQKGSIKRSNTSSPRLRRTNSSTDSSRPGGEGRNPRAPSPALILPEKLMRSKKGRSVGLEGTGLNFPFQSTKRGAFGSPSTKSSFNPLSTAMVRTGSEGWKLFGPSSHR</sequence>
<name>A0A7C9AZJ3_OPUST</name>